<dbReference type="Proteomes" id="UP001050808">
    <property type="component" value="Unassembled WGS sequence"/>
</dbReference>
<evidence type="ECO:0000313" key="1">
    <source>
        <dbReference type="EMBL" id="GHI39639.1"/>
    </source>
</evidence>
<evidence type="ECO:0000313" key="2">
    <source>
        <dbReference type="Proteomes" id="UP001050808"/>
    </source>
</evidence>
<name>A0ABQ3QQX9_9ACTN</name>
<reference evidence="1" key="1">
    <citation type="submission" date="2024-05" db="EMBL/GenBank/DDBJ databases">
        <title>Whole genome shotgun sequence of Streptomyces violascens NBRC 12920.</title>
        <authorList>
            <person name="Komaki H."/>
            <person name="Tamura T."/>
        </authorList>
    </citation>
    <scope>NUCLEOTIDE SEQUENCE</scope>
    <source>
        <strain evidence="1">NBRC 12920</strain>
    </source>
</reference>
<protein>
    <submittedName>
        <fullName evidence="1">Uncharacterized protein</fullName>
    </submittedName>
</protein>
<sequence length="58" mass="6680">MAKLDQGPAYDWAKALKGATDETVRSPLWEFPPEARKAVIHERRRRFGVDDEEGYDFG</sequence>
<organism evidence="1 2">
    <name type="scientific">Streptomyces violascens</name>
    <dbReference type="NCBI Taxonomy" id="67381"/>
    <lineage>
        <taxon>Bacteria</taxon>
        <taxon>Bacillati</taxon>
        <taxon>Actinomycetota</taxon>
        <taxon>Actinomycetes</taxon>
        <taxon>Kitasatosporales</taxon>
        <taxon>Streptomycetaceae</taxon>
        <taxon>Streptomyces</taxon>
    </lineage>
</organism>
<gene>
    <name evidence="1" type="ORF">Sviol_40470</name>
</gene>
<keyword evidence="2" id="KW-1185">Reference proteome</keyword>
<dbReference type="EMBL" id="BNDY01000013">
    <property type="protein sequence ID" value="GHI39639.1"/>
    <property type="molecule type" value="Genomic_DNA"/>
</dbReference>
<comment type="caution">
    <text evidence="1">The sequence shown here is derived from an EMBL/GenBank/DDBJ whole genome shotgun (WGS) entry which is preliminary data.</text>
</comment>
<proteinExistence type="predicted"/>
<accession>A0ABQ3QQX9</accession>